<accession>A0A374MK82</accession>
<organism evidence="1 2">
    <name type="scientific">Bacteroides uniformis</name>
    <dbReference type="NCBI Taxonomy" id="820"/>
    <lineage>
        <taxon>Bacteria</taxon>
        <taxon>Pseudomonadati</taxon>
        <taxon>Bacteroidota</taxon>
        <taxon>Bacteroidia</taxon>
        <taxon>Bacteroidales</taxon>
        <taxon>Bacteroidaceae</taxon>
        <taxon>Bacteroides</taxon>
    </lineage>
</organism>
<dbReference type="Proteomes" id="UP000263754">
    <property type="component" value="Unassembled WGS sequence"/>
</dbReference>
<sequence length="756" mass="84830">MENEDNSRTARILYERGNYKNVPPFQDINLLCSAIGPIDRQYSYLWRINGVIKKTQKNVVEVTLSNDYCGKQQTLNLDLQPIAINENFSTVKQVVKEEIGEGDINAVPFKFVPFCTSIMIRDFYFYDKQTKIKLSPSSVINVNYPILAVVEIAGSNGHILNGYFKVYINGRPKNTFAASLPPADKNRMVFIVWFTPYEIPVGSVAKIEVELFIFLPHQQITKKLQLNVKNDFTYDPNDIKGEVQPALVGENSIRESNYNPCRYSRIIVSFNKRDADLLTLTVFDETVNTSVVNTVALIGGKRNLKFKLLNYYVLACTLEKHRYNKAALSITNKPFICNNSKDTNIEKDSSGRYLYPISSDGSFEIVTCYQYSIDELFSYLFNPPLQKGICCVETCRYRSQIPIEIYPDIEWCVTIKLSNQDYGMSFTNMSNEYGRYQQYYKEAQKLGADRHFKKGKLLFEWSIAATYNDGETAELSGKIEKPVKKIFDAFYMVYKGLESLTGCDVAKVKARDIPVMNKAPFTLSFSSPTFFISAGWKFDYGVKNNIIQTGVVSLGFDPLIKADGKVDVLACAEKIPPYGTIVTFLEKGLELVKKTVKFVSLGHAQFEPDIACYIIAFGEVTASGEFVFSEESKEFALKSKGSVGLGFELSIKADVKFKIVTITGNKATATVGAGITGKGETSFDIVTSVGYENSNGYYIGAEISFQGITLSISGEAYIGIKDDSDDNNTLHNASIGCEKTFFKPDKPLIEGKYYFT</sequence>
<dbReference type="RefSeq" id="WP_117963751.1">
    <property type="nucleotide sequence ID" value="NZ_QSOF01000045.1"/>
</dbReference>
<name>A0A374MK82_BACUN</name>
<reference evidence="1 2" key="1">
    <citation type="submission" date="2018-08" db="EMBL/GenBank/DDBJ databases">
        <title>A genome reference for cultivated species of the human gut microbiota.</title>
        <authorList>
            <person name="Zou Y."/>
            <person name="Xue W."/>
            <person name="Luo G."/>
        </authorList>
    </citation>
    <scope>NUCLEOTIDE SEQUENCE [LARGE SCALE GENOMIC DNA]</scope>
    <source>
        <strain evidence="1 2">TM10-17</strain>
    </source>
</reference>
<dbReference type="EMBL" id="QSOF01000045">
    <property type="protein sequence ID" value="RGI71705.1"/>
    <property type="molecule type" value="Genomic_DNA"/>
</dbReference>
<protein>
    <submittedName>
        <fullName evidence="1">Uncharacterized protein</fullName>
    </submittedName>
</protein>
<evidence type="ECO:0000313" key="1">
    <source>
        <dbReference type="EMBL" id="RGI71705.1"/>
    </source>
</evidence>
<comment type="caution">
    <text evidence="1">The sequence shown here is derived from an EMBL/GenBank/DDBJ whole genome shotgun (WGS) entry which is preliminary data.</text>
</comment>
<gene>
    <name evidence="1" type="ORF">DXD90_19090</name>
</gene>
<proteinExistence type="predicted"/>
<dbReference type="AlphaFoldDB" id="A0A374MK82"/>
<evidence type="ECO:0000313" key="2">
    <source>
        <dbReference type="Proteomes" id="UP000263754"/>
    </source>
</evidence>